<protein>
    <submittedName>
        <fullName evidence="1">Uncharacterized protein</fullName>
    </submittedName>
</protein>
<comment type="caution">
    <text evidence="1">The sequence shown here is derived from an EMBL/GenBank/DDBJ whole genome shotgun (WGS) entry which is preliminary data.</text>
</comment>
<accession>A0A699ZLD5</accession>
<evidence type="ECO:0000313" key="2">
    <source>
        <dbReference type="Proteomes" id="UP000485058"/>
    </source>
</evidence>
<evidence type="ECO:0000313" key="1">
    <source>
        <dbReference type="EMBL" id="GFH19624.1"/>
    </source>
</evidence>
<keyword evidence="2" id="KW-1185">Reference proteome</keyword>
<gene>
    <name evidence="1" type="ORF">HaLaN_16596</name>
</gene>
<dbReference type="Proteomes" id="UP000485058">
    <property type="component" value="Unassembled WGS sequence"/>
</dbReference>
<sequence>MSHPHCQQ</sequence>
<name>A0A699ZLD5_HAELA</name>
<feature type="non-terminal residue" evidence="1">
    <location>
        <position position="8"/>
    </location>
</feature>
<proteinExistence type="predicted"/>
<dbReference type="EMBL" id="BLLF01001492">
    <property type="protein sequence ID" value="GFH19624.1"/>
    <property type="molecule type" value="Genomic_DNA"/>
</dbReference>
<reference evidence="1 2" key="1">
    <citation type="submission" date="2020-02" db="EMBL/GenBank/DDBJ databases">
        <title>Draft genome sequence of Haematococcus lacustris strain NIES-144.</title>
        <authorList>
            <person name="Morimoto D."/>
            <person name="Nakagawa S."/>
            <person name="Yoshida T."/>
            <person name="Sawayama S."/>
        </authorList>
    </citation>
    <scope>NUCLEOTIDE SEQUENCE [LARGE SCALE GENOMIC DNA]</scope>
    <source>
        <strain evidence="1 2">NIES-144</strain>
    </source>
</reference>
<organism evidence="1 2">
    <name type="scientific">Haematococcus lacustris</name>
    <name type="common">Green alga</name>
    <name type="synonym">Haematococcus pluvialis</name>
    <dbReference type="NCBI Taxonomy" id="44745"/>
    <lineage>
        <taxon>Eukaryota</taxon>
        <taxon>Viridiplantae</taxon>
        <taxon>Chlorophyta</taxon>
        <taxon>core chlorophytes</taxon>
        <taxon>Chlorophyceae</taxon>
        <taxon>CS clade</taxon>
        <taxon>Chlamydomonadales</taxon>
        <taxon>Haematococcaceae</taxon>
        <taxon>Haematococcus</taxon>
    </lineage>
</organism>